<organism evidence="2 3">
    <name type="scientific">Salinisphaera shabanensis E1L3A</name>
    <dbReference type="NCBI Taxonomy" id="1033802"/>
    <lineage>
        <taxon>Bacteria</taxon>
        <taxon>Pseudomonadati</taxon>
        <taxon>Pseudomonadota</taxon>
        <taxon>Gammaproteobacteria</taxon>
        <taxon>Salinisphaerales</taxon>
        <taxon>Salinisphaeraceae</taxon>
        <taxon>Salinisphaera</taxon>
    </lineage>
</organism>
<feature type="domain" description="Asparagine synthetase" evidence="1">
    <location>
        <begin position="73"/>
        <end position="141"/>
    </location>
</feature>
<dbReference type="SUPFAM" id="SSF52402">
    <property type="entry name" value="Adenine nucleotide alpha hydrolases-like"/>
    <property type="match status" value="1"/>
</dbReference>
<evidence type="ECO:0000313" key="3">
    <source>
        <dbReference type="Proteomes" id="UP000006242"/>
    </source>
</evidence>
<gene>
    <name evidence="2" type="ORF">SSPSH_003564</name>
</gene>
<evidence type="ECO:0000259" key="1">
    <source>
        <dbReference type="Pfam" id="PF00733"/>
    </source>
</evidence>
<dbReference type="OrthoDB" id="5520547at2"/>
<dbReference type="InterPro" id="IPR001962">
    <property type="entry name" value="Asn_synthase"/>
</dbReference>
<dbReference type="RefSeq" id="WP_006913039.1">
    <property type="nucleotide sequence ID" value="NZ_AFNV02000032.1"/>
</dbReference>
<dbReference type="GO" id="GO:0004066">
    <property type="term" value="F:asparagine synthase (glutamine-hydrolyzing) activity"/>
    <property type="evidence" value="ECO:0007669"/>
    <property type="project" value="InterPro"/>
</dbReference>
<dbReference type="AlphaFoldDB" id="U2FN67"/>
<sequence>MNRDTPIDRQALAETLHYGVPINRPVPTQGLPFEVDTLKAARQRRRQPEPSQDKLLAQGADLWNHICRKAANRATRPLLLPLSAGLDSRAVLGGLRACGAPAKTVTYGVPGAFDYEIAPRIAAHAGVANERIDLTQIQISRAALLDVAKGEPSPSLVIDMFFNAQIAWRYGQEFTYINGFCGDALSGKHLDKGASSNWQQARESFVAWHQASRTIKLTDKDMVPIDALPSAPFVDMDLMGPLEQLDHAIRQQRLVRPVVCPAGYEVLSPFLDPEWCAFILGLPDALRRDQRFFIALFQYSYPELFALPTTASGGLPLGASDAEIRRYRKKLRRQRRLRSRLSHILPNIHVPPADRRWQYLDFRNELRRDSTVAALFDESMARLDDSGAIPWIDAQGILRRHREEKTDHFKALNVLFNLELLLEARPDLFEPSSPQ</sequence>
<comment type="caution">
    <text evidence="2">The sequence shown here is derived from an EMBL/GenBank/DDBJ whole genome shotgun (WGS) entry which is preliminary data.</text>
</comment>
<protein>
    <recommendedName>
        <fullName evidence="1">Asparagine synthetase domain-containing protein</fullName>
    </recommendedName>
</protein>
<reference evidence="2 3" key="2">
    <citation type="journal article" date="2013" name="PLoS ONE">
        <title>INDIGO - INtegrated Data Warehouse of MIcrobial GenOmes with Examples from the Red Sea Extremophiles.</title>
        <authorList>
            <person name="Alam I."/>
            <person name="Antunes A."/>
            <person name="Kamau A.A."/>
            <person name="Ba Alawi W."/>
            <person name="Kalkatawi M."/>
            <person name="Stingl U."/>
            <person name="Bajic V.B."/>
        </authorList>
    </citation>
    <scope>NUCLEOTIDE SEQUENCE [LARGE SCALE GENOMIC DNA]</scope>
    <source>
        <strain evidence="2 3">E1L3A</strain>
    </source>
</reference>
<dbReference type="Proteomes" id="UP000006242">
    <property type="component" value="Unassembled WGS sequence"/>
</dbReference>
<keyword evidence="3" id="KW-1185">Reference proteome</keyword>
<accession>U2FN67</accession>
<dbReference type="GO" id="GO:0006529">
    <property type="term" value="P:asparagine biosynthetic process"/>
    <property type="evidence" value="ECO:0007669"/>
    <property type="project" value="InterPro"/>
</dbReference>
<proteinExistence type="predicted"/>
<dbReference type="Pfam" id="PF00733">
    <property type="entry name" value="Asn_synthase"/>
    <property type="match status" value="1"/>
</dbReference>
<reference evidence="2 3" key="1">
    <citation type="journal article" date="2011" name="J. Bacteriol.">
        <title>Genome sequence of Salinisphaera shabanensis, a gammaproteobacterium from the harsh, variable environment of the brine-seawater interface of the Shaban Deep in the Red Sea.</title>
        <authorList>
            <person name="Antunes A."/>
            <person name="Alam I."/>
            <person name="Bajic V.B."/>
            <person name="Stingl U."/>
        </authorList>
    </citation>
    <scope>NUCLEOTIDE SEQUENCE [LARGE SCALE GENOMIC DNA]</scope>
    <source>
        <strain evidence="2 3">E1L3A</strain>
    </source>
</reference>
<dbReference type="InterPro" id="IPR014729">
    <property type="entry name" value="Rossmann-like_a/b/a_fold"/>
</dbReference>
<dbReference type="STRING" id="1033802.SSPSH_003564"/>
<name>U2FN67_9GAMM</name>
<dbReference type="Gene3D" id="3.40.50.620">
    <property type="entry name" value="HUPs"/>
    <property type="match status" value="1"/>
</dbReference>
<evidence type="ECO:0000313" key="2">
    <source>
        <dbReference type="EMBL" id="ERJ17649.1"/>
    </source>
</evidence>
<dbReference type="eggNOG" id="COG0603">
    <property type="taxonomic scope" value="Bacteria"/>
</dbReference>
<dbReference type="EMBL" id="AFNV02000032">
    <property type="protein sequence ID" value="ERJ17649.1"/>
    <property type="molecule type" value="Genomic_DNA"/>
</dbReference>